<evidence type="ECO:0000313" key="2">
    <source>
        <dbReference type="EMBL" id="TBU07316.1"/>
    </source>
</evidence>
<feature type="non-terminal residue" evidence="2">
    <location>
        <position position="626"/>
    </location>
</feature>
<dbReference type="Gene3D" id="1.25.10.10">
    <property type="entry name" value="Leucine-rich Repeat Variant"/>
    <property type="match status" value="1"/>
</dbReference>
<dbReference type="VEuPathDB" id="MicrosporidiaDB:CWI36_0375p0040"/>
<name>A0A4Q9LHR5_9MICR</name>
<proteinExistence type="predicted"/>
<dbReference type="EMBL" id="PIXR01000336">
    <property type="protein sequence ID" value="TBU07316.1"/>
    <property type="molecule type" value="Genomic_DNA"/>
</dbReference>
<dbReference type="Proteomes" id="UP000293045">
    <property type="component" value="Unassembled WGS sequence"/>
</dbReference>
<reference evidence="2 3" key="1">
    <citation type="submission" date="2017-12" db="EMBL/GenBank/DDBJ databases">
        <authorList>
            <person name="Pombert J.-F."/>
            <person name="Haag K.L."/>
            <person name="Ebert D."/>
        </authorList>
    </citation>
    <scope>NUCLEOTIDE SEQUENCE [LARGE SCALE GENOMIC DNA]</scope>
    <source>
        <strain evidence="2">IL-BN-2</strain>
    </source>
</reference>
<dbReference type="VEuPathDB" id="MicrosporidiaDB:CWI36_0171p0050"/>
<feature type="region of interest" description="Disordered" evidence="1">
    <location>
        <begin position="603"/>
        <end position="626"/>
    </location>
</feature>
<accession>A0A4Q9LHR5</accession>
<evidence type="ECO:0000256" key="1">
    <source>
        <dbReference type="SAM" id="MobiDB-lite"/>
    </source>
</evidence>
<evidence type="ECO:0000313" key="3">
    <source>
        <dbReference type="Proteomes" id="UP000293045"/>
    </source>
</evidence>
<dbReference type="AlphaFoldDB" id="A0A4Q9LHR5"/>
<protein>
    <submittedName>
        <fullName evidence="2">Uncharacterized protein</fullName>
    </submittedName>
</protein>
<dbReference type="InterPro" id="IPR011989">
    <property type="entry name" value="ARM-like"/>
</dbReference>
<comment type="caution">
    <text evidence="2">The sequence shown here is derived from an EMBL/GenBank/DDBJ whole genome shotgun (WGS) entry which is preliminary data.</text>
</comment>
<feature type="compositionally biased region" description="Polar residues" evidence="1">
    <location>
        <begin position="526"/>
        <end position="538"/>
    </location>
</feature>
<sequence>MNFFRKQIKKETFDSELQLEIISNRLETSQYIEDKLDALKQIYEISLVDPFKVGIICMQKLVSSIPILTSTNLQGDILLKIFKSSNGKEFLDMFMHKEENIKIIGNAFTERKGIFLEILEILIHSDNIKVASIIYKMPDLVFSIVKSLKHSNISFLVPLLKGNEHLRRSIVFEGIFEELIEISETSDDYLLINIFNSLICLLTECHSNQNYFIELKINRILEIWMKRNAMAFDVYMALLDISNSNFKKIQSNFENDYFINLAFIRHRYDFIYRIFYKNISIIKYYLEEKIETLKLFDVYYELENKYQKNYLFDLLVTFFTYKNIKIKIIENDCKYNFYCHVFQNLKEIETTENAIDKDSVDSLILELISEEKLSEFLFDIYKVKESSKLFNLSYFVFINLIREFITPEKPLLAFFIEFLHDCDKSLEEKGICVLFLLEIKINISEIRKNEEYLISCLLTARKLFCNIERDSCIYFREEIINFIISRINYQLKNIFQYKDCNSLRTDYINTGVSQIKQEDPIKREQTNPTSPDVSSPKETNLLKKTVETISFDRRRGLESGLNAEESWERASMGVIMRLEMHEEPTSPLKEPKRDEDGIKILKTKNNTPLFSQGGTTLEEPTNNINE</sequence>
<organism evidence="2 3">
    <name type="scientific">Hamiltosporidium magnivora</name>
    <dbReference type="NCBI Taxonomy" id="148818"/>
    <lineage>
        <taxon>Eukaryota</taxon>
        <taxon>Fungi</taxon>
        <taxon>Fungi incertae sedis</taxon>
        <taxon>Microsporidia</taxon>
        <taxon>Dubosqiidae</taxon>
        <taxon>Hamiltosporidium</taxon>
    </lineage>
</organism>
<feature type="region of interest" description="Disordered" evidence="1">
    <location>
        <begin position="517"/>
        <end position="538"/>
    </location>
</feature>
<gene>
    <name evidence="2" type="ORF">CWI39_0336p0010</name>
</gene>
<dbReference type="VEuPathDB" id="MicrosporidiaDB:CWI39_0336p0010"/>